<accession>A0A1I0CS48</accession>
<dbReference type="AlphaFoldDB" id="A0A1I0CS48"/>
<sequence>MKFAKKLQECDIAPTQARNGGPEPCTGIAVAIAIIVR</sequence>
<protein>
    <submittedName>
        <fullName evidence="1">Uncharacterized protein</fullName>
    </submittedName>
</protein>
<organism evidence="1 2">
    <name type="scientific">Pseudomonas graminis</name>
    <dbReference type="NCBI Taxonomy" id="158627"/>
    <lineage>
        <taxon>Bacteria</taxon>
        <taxon>Pseudomonadati</taxon>
        <taxon>Pseudomonadota</taxon>
        <taxon>Gammaproteobacteria</taxon>
        <taxon>Pseudomonadales</taxon>
        <taxon>Pseudomonadaceae</taxon>
        <taxon>Pseudomonas</taxon>
    </lineage>
</organism>
<evidence type="ECO:0000313" key="1">
    <source>
        <dbReference type="EMBL" id="SET22482.1"/>
    </source>
</evidence>
<name>A0A1I0CS48_9PSED</name>
<proteinExistence type="predicted"/>
<evidence type="ECO:0000313" key="2">
    <source>
        <dbReference type="Proteomes" id="UP000182332"/>
    </source>
</evidence>
<reference evidence="1 2" key="1">
    <citation type="submission" date="2016-10" db="EMBL/GenBank/DDBJ databases">
        <authorList>
            <person name="de Groot N.N."/>
        </authorList>
    </citation>
    <scope>NUCLEOTIDE SEQUENCE [LARGE SCALE GENOMIC DNA]</scope>
    <source>
        <strain evidence="1 2">DSM 11363</strain>
    </source>
</reference>
<dbReference type="Proteomes" id="UP000182332">
    <property type="component" value="Unassembled WGS sequence"/>
</dbReference>
<gene>
    <name evidence="1" type="ORF">SAMN05216197_108166</name>
</gene>
<dbReference type="EMBL" id="FOHW01000008">
    <property type="protein sequence ID" value="SET22482.1"/>
    <property type="molecule type" value="Genomic_DNA"/>
</dbReference>